<name>A0A212SEW3_RHOAC</name>
<dbReference type="RefSeq" id="WP_104469682.1">
    <property type="nucleotide sequence ID" value="NZ_FYDG01000034.1"/>
</dbReference>
<evidence type="ECO:0000313" key="2">
    <source>
        <dbReference type="EMBL" id="SNB84210.1"/>
    </source>
</evidence>
<sequence length="152" mass="15274">MSNETLLAAVRAAADPTPAPASAQTASASVITMAQHEAALASARREASEQATVAERARVSAILDSDEAKTRGSLARHFAFKTGMSAEDARAALAASAQEGDAAPASPLAAAMAAHKPASLGPGGERNAAAQPAKTVVAADIYARRAAQTGRR</sequence>
<organism evidence="2 3">
    <name type="scientific">Rhodoblastus acidophilus</name>
    <name type="common">Rhodopseudomonas acidophila</name>
    <dbReference type="NCBI Taxonomy" id="1074"/>
    <lineage>
        <taxon>Bacteria</taxon>
        <taxon>Pseudomonadati</taxon>
        <taxon>Pseudomonadota</taxon>
        <taxon>Alphaproteobacteria</taxon>
        <taxon>Hyphomicrobiales</taxon>
        <taxon>Rhodoblastaceae</taxon>
        <taxon>Rhodoblastus</taxon>
    </lineage>
</organism>
<feature type="region of interest" description="Disordered" evidence="1">
    <location>
        <begin position="1"/>
        <end position="21"/>
    </location>
</feature>
<evidence type="ECO:0000256" key="1">
    <source>
        <dbReference type="SAM" id="MobiDB-lite"/>
    </source>
</evidence>
<evidence type="ECO:0000313" key="3">
    <source>
        <dbReference type="Proteomes" id="UP000198418"/>
    </source>
</evidence>
<dbReference type="AlphaFoldDB" id="A0A212SEW3"/>
<protein>
    <submittedName>
        <fullName evidence="2">Uncharacterized protein</fullName>
    </submittedName>
</protein>
<accession>A0A212SEW3</accession>
<keyword evidence="3" id="KW-1185">Reference proteome</keyword>
<proteinExistence type="predicted"/>
<gene>
    <name evidence="2" type="ORF">SAMN06265338_1343</name>
</gene>
<feature type="compositionally biased region" description="Low complexity" evidence="1">
    <location>
        <begin position="95"/>
        <end position="118"/>
    </location>
</feature>
<feature type="region of interest" description="Disordered" evidence="1">
    <location>
        <begin position="95"/>
        <end position="133"/>
    </location>
</feature>
<feature type="compositionally biased region" description="Low complexity" evidence="1">
    <location>
        <begin position="8"/>
        <end position="21"/>
    </location>
</feature>
<dbReference type="EMBL" id="FYDG01000034">
    <property type="protein sequence ID" value="SNB84210.1"/>
    <property type="molecule type" value="Genomic_DNA"/>
</dbReference>
<reference evidence="3" key="1">
    <citation type="submission" date="2017-06" db="EMBL/GenBank/DDBJ databases">
        <authorList>
            <person name="Varghese N."/>
            <person name="Submissions S."/>
        </authorList>
    </citation>
    <scope>NUCLEOTIDE SEQUENCE [LARGE SCALE GENOMIC DNA]</scope>
    <source>
        <strain evidence="3">DSM 137</strain>
    </source>
</reference>
<dbReference type="Proteomes" id="UP000198418">
    <property type="component" value="Unassembled WGS sequence"/>
</dbReference>